<proteinExistence type="predicted"/>
<accession>A0AAV2Z0P6</accession>
<name>A0AAV2Z0P6_9STRA</name>
<dbReference type="AlphaFoldDB" id="A0AAV2Z0P6"/>
<organism evidence="1 2">
    <name type="scientific">Lagenidium giganteum</name>
    <dbReference type="NCBI Taxonomy" id="4803"/>
    <lineage>
        <taxon>Eukaryota</taxon>
        <taxon>Sar</taxon>
        <taxon>Stramenopiles</taxon>
        <taxon>Oomycota</taxon>
        <taxon>Peronosporomycetes</taxon>
        <taxon>Pythiales</taxon>
        <taxon>Pythiaceae</taxon>
    </lineage>
</organism>
<evidence type="ECO:0000313" key="1">
    <source>
        <dbReference type="EMBL" id="DBA00217.1"/>
    </source>
</evidence>
<reference evidence="1" key="2">
    <citation type="journal article" date="2023" name="Microbiol Resour">
        <title>Decontamination and Annotation of the Draft Genome Sequence of the Oomycete Lagenidium giganteum ARSEF 373.</title>
        <authorList>
            <person name="Morgan W.R."/>
            <person name="Tartar A."/>
        </authorList>
    </citation>
    <scope>NUCLEOTIDE SEQUENCE</scope>
    <source>
        <strain evidence="1">ARSEF 373</strain>
    </source>
</reference>
<sequence>MEEMSKLRKYTSLRYYGQKLYELFHKQKRDTIICEEEEDDDDEYYRQSKNDIVRCEELTVNDWEKMSNASSHASLTTAMSSSAYSASSELLPQEGKEQRWCVNCSKCFQRRLSHYELYCGLDCKTAHRVRQSL</sequence>
<evidence type="ECO:0000313" key="2">
    <source>
        <dbReference type="Proteomes" id="UP001146120"/>
    </source>
</evidence>
<keyword evidence="2" id="KW-1185">Reference proteome</keyword>
<reference evidence="1" key="1">
    <citation type="submission" date="2022-11" db="EMBL/GenBank/DDBJ databases">
        <authorList>
            <person name="Morgan W.R."/>
            <person name="Tartar A."/>
        </authorList>
    </citation>
    <scope>NUCLEOTIDE SEQUENCE</scope>
    <source>
        <strain evidence="1">ARSEF 373</strain>
    </source>
</reference>
<protein>
    <submittedName>
        <fullName evidence="1">Uncharacterized protein</fullName>
    </submittedName>
</protein>
<gene>
    <name evidence="1" type="ORF">N0F65_007842</name>
</gene>
<comment type="caution">
    <text evidence="1">The sequence shown here is derived from an EMBL/GenBank/DDBJ whole genome shotgun (WGS) entry which is preliminary data.</text>
</comment>
<dbReference type="EMBL" id="DAKRPA010000068">
    <property type="protein sequence ID" value="DBA00217.1"/>
    <property type="molecule type" value="Genomic_DNA"/>
</dbReference>
<dbReference type="Proteomes" id="UP001146120">
    <property type="component" value="Unassembled WGS sequence"/>
</dbReference>